<proteinExistence type="predicted"/>
<organism evidence="2 3">
    <name type="scientific">Corallococcus exercitus</name>
    <dbReference type="NCBI Taxonomy" id="2316736"/>
    <lineage>
        <taxon>Bacteria</taxon>
        <taxon>Pseudomonadati</taxon>
        <taxon>Myxococcota</taxon>
        <taxon>Myxococcia</taxon>
        <taxon>Myxococcales</taxon>
        <taxon>Cystobacterineae</taxon>
        <taxon>Myxococcaceae</taxon>
        <taxon>Corallococcus</taxon>
    </lineage>
</organism>
<dbReference type="AlphaFoldDB" id="A0A3A8HFD9"/>
<dbReference type="Proteomes" id="UP000563426">
    <property type="component" value="Unassembled WGS sequence"/>
</dbReference>
<sequence>MTDTTKAVPGLEALKHRRSQVWDELLAQSRFVRTVQQGEVTKALYALYLIETYHYTRHNARNQALVGVRCDDDRHYQKFCFNHAEEEVGHEQMALHDVASMGLQPGFPIPRALPATEVLIAYLYWVSYQGNPLQRLGYSFWAESCYDYIRPLLGKVQKTLGLTPAQMTFFVAHSDIDAEHSQAVDEMIAKKCKTPEDWEDVAQVMETSLRLTWRMMDEVSDAYAQLVDGRSERAAFLKAL</sequence>
<evidence type="ECO:0000313" key="2">
    <source>
        <dbReference type="EMBL" id="NOK38572.1"/>
    </source>
</evidence>
<dbReference type="GO" id="GO:0016491">
    <property type="term" value="F:oxidoreductase activity"/>
    <property type="evidence" value="ECO:0007669"/>
    <property type="project" value="UniProtKB-KW"/>
</dbReference>
<keyword evidence="3" id="KW-1185">Reference proteome</keyword>
<accession>A0A3A8HFD9</accession>
<protein>
    <submittedName>
        <fullName evidence="2">Iron-containing redox enzyme family protein</fullName>
    </submittedName>
</protein>
<dbReference type="InterPro" id="IPR016084">
    <property type="entry name" value="Haem_Oase-like_multi-hlx"/>
</dbReference>
<gene>
    <name evidence="2" type="ORF">HMI49_35800</name>
</gene>
<dbReference type="InterPro" id="IPR039068">
    <property type="entry name" value="PqqC-like"/>
</dbReference>
<dbReference type="PANTHER" id="PTHR40279:SF3">
    <property type="entry name" value="4-AMINOBENZOATE SYNTHASE"/>
    <property type="match status" value="1"/>
</dbReference>
<dbReference type="OrthoDB" id="5495236at2"/>
<keyword evidence="1" id="KW-0560">Oxidoreductase</keyword>
<dbReference type="RefSeq" id="WP_120529240.1">
    <property type="nucleotide sequence ID" value="NZ_JABFJV010000336.1"/>
</dbReference>
<evidence type="ECO:0000313" key="3">
    <source>
        <dbReference type="Proteomes" id="UP000563426"/>
    </source>
</evidence>
<dbReference type="Pfam" id="PF14518">
    <property type="entry name" value="Haem_oxygenas_2"/>
    <property type="match status" value="1"/>
</dbReference>
<dbReference type="SUPFAM" id="SSF48613">
    <property type="entry name" value="Heme oxygenase-like"/>
    <property type="match status" value="1"/>
</dbReference>
<dbReference type="EMBL" id="JABFJV010000336">
    <property type="protein sequence ID" value="NOK38572.1"/>
    <property type="molecule type" value="Genomic_DNA"/>
</dbReference>
<dbReference type="PANTHER" id="PTHR40279">
    <property type="entry name" value="PQQC-LIKE PROTEIN"/>
    <property type="match status" value="1"/>
</dbReference>
<reference evidence="2 3" key="1">
    <citation type="submission" date="2020-05" db="EMBL/GenBank/DDBJ databases">
        <authorList>
            <person name="Whitworth D."/>
        </authorList>
    </citation>
    <scope>NUCLEOTIDE SEQUENCE [LARGE SCALE GENOMIC DNA]</scope>
    <source>
        <strain evidence="2 3">AB043B</strain>
    </source>
</reference>
<dbReference type="Gene3D" id="1.20.910.10">
    <property type="entry name" value="Heme oxygenase-like"/>
    <property type="match status" value="1"/>
</dbReference>
<name>A0A3A8HFD9_9BACT</name>
<comment type="caution">
    <text evidence="2">The sequence shown here is derived from an EMBL/GenBank/DDBJ whole genome shotgun (WGS) entry which is preliminary data.</text>
</comment>
<evidence type="ECO:0000256" key="1">
    <source>
        <dbReference type="ARBA" id="ARBA00023002"/>
    </source>
</evidence>